<evidence type="ECO:0000313" key="3">
    <source>
        <dbReference type="EMBL" id="KAA8524594.1"/>
    </source>
</evidence>
<dbReference type="GO" id="GO:0016020">
    <property type="term" value="C:membrane"/>
    <property type="evidence" value="ECO:0007669"/>
    <property type="project" value="InterPro"/>
</dbReference>
<organism evidence="3 4">
    <name type="scientific">Nyssa sinensis</name>
    <dbReference type="NCBI Taxonomy" id="561372"/>
    <lineage>
        <taxon>Eukaryota</taxon>
        <taxon>Viridiplantae</taxon>
        <taxon>Streptophyta</taxon>
        <taxon>Embryophyta</taxon>
        <taxon>Tracheophyta</taxon>
        <taxon>Spermatophyta</taxon>
        <taxon>Magnoliopsida</taxon>
        <taxon>eudicotyledons</taxon>
        <taxon>Gunneridae</taxon>
        <taxon>Pentapetalae</taxon>
        <taxon>asterids</taxon>
        <taxon>Cornales</taxon>
        <taxon>Nyssaceae</taxon>
        <taxon>Nyssa</taxon>
    </lineage>
</organism>
<evidence type="ECO:0000313" key="4">
    <source>
        <dbReference type="Proteomes" id="UP000325577"/>
    </source>
</evidence>
<accession>A0A5J5A309</accession>
<feature type="region of interest" description="Disordered" evidence="1">
    <location>
        <begin position="64"/>
        <end position="90"/>
    </location>
</feature>
<proteinExistence type="predicted"/>
<sequence>MNDLLTDSFVSDAKDHPSREADIEMGTRVPRSNLDLGMEAFNKQIQEVEKQVDKVSGLLKKLKDANEESKSVTKAASMKAIKKRMEKDVD</sequence>
<dbReference type="Gene3D" id="1.20.58.70">
    <property type="match status" value="1"/>
</dbReference>
<keyword evidence="4" id="KW-1185">Reference proteome</keyword>
<name>A0A5J5A309_9ASTE</name>
<evidence type="ECO:0000256" key="1">
    <source>
        <dbReference type="SAM" id="MobiDB-lite"/>
    </source>
</evidence>
<reference evidence="3 4" key="1">
    <citation type="submission" date="2019-09" db="EMBL/GenBank/DDBJ databases">
        <title>A chromosome-level genome assembly of the Chinese tupelo Nyssa sinensis.</title>
        <authorList>
            <person name="Yang X."/>
            <person name="Kang M."/>
            <person name="Yang Y."/>
            <person name="Xiong H."/>
            <person name="Wang M."/>
            <person name="Zhang Z."/>
            <person name="Wang Z."/>
            <person name="Wu H."/>
            <person name="Ma T."/>
            <person name="Liu J."/>
            <person name="Xi Z."/>
        </authorList>
    </citation>
    <scope>NUCLEOTIDE SEQUENCE [LARGE SCALE GENOMIC DNA]</scope>
    <source>
        <strain evidence="3">J267</strain>
        <tissue evidence="3">Leaf</tissue>
    </source>
</reference>
<feature type="region of interest" description="Disordered" evidence="1">
    <location>
        <begin position="1"/>
        <end position="25"/>
    </location>
</feature>
<protein>
    <recommendedName>
        <fullName evidence="2">Syntaxin N-terminal domain-containing protein</fullName>
    </recommendedName>
</protein>
<dbReference type="EMBL" id="CM018047">
    <property type="protein sequence ID" value="KAA8524594.1"/>
    <property type="molecule type" value="Genomic_DNA"/>
</dbReference>
<dbReference type="InterPro" id="IPR006011">
    <property type="entry name" value="Syntaxin_N"/>
</dbReference>
<gene>
    <name evidence="3" type="ORF">F0562_011017</name>
</gene>
<dbReference type="OrthoDB" id="1730528at2759"/>
<dbReference type="AlphaFoldDB" id="A0A5J5A309"/>
<dbReference type="Proteomes" id="UP000325577">
    <property type="component" value="Linkage Group LG4"/>
</dbReference>
<evidence type="ECO:0000259" key="2">
    <source>
        <dbReference type="Pfam" id="PF00804"/>
    </source>
</evidence>
<feature type="domain" description="Syntaxin N-terminal" evidence="2">
    <location>
        <begin position="37"/>
        <end position="89"/>
    </location>
</feature>
<dbReference type="Pfam" id="PF00804">
    <property type="entry name" value="Syntaxin"/>
    <property type="match status" value="1"/>
</dbReference>
<feature type="compositionally biased region" description="Basic and acidic residues" evidence="1">
    <location>
        <begin position="12"/>
        <end position="22"/>
    </location>
</feature>